<accession>A0AAV9V435</accession>
<sequence length="199" mass="22402">MVEKSSFTLHNNYKLEAGPSIPRGLDELSIHHKYLIEHLGSKGIRKIATLLVNKVLDRPSCQPGEYDAICQFQYWDDVYSGMLRQLPHIPPETPWSPLVPLLQLTALFHPPLGDLIKHWPADPAVLTIAASLSGSSPPHSDALKTAESWGKQTDRIIVERFKIWLEENNTAYRGVRDGSKWVIYNVGRTEGLLEGWVGE</sequence>
<comment type="caution">
    <text evidence="1">The sequence shown here is derived from an EMBL/GenBank/DDBJ whole genome shotgun (WGS) entry which is preliminary data.</text>
</comment>
<evidence type="ECO:0000313" key="1">
    <source>
        <dbReference type="EMBL" id="KAK6354345.1"/>
    </source>
</evidence>
<dbReference type="AlphaFoldDB" id="A0AAV9V435"/>
<name>A0AAV9V435_9PEZI</name>
<keyword evidence="2" id="KW-1185">Reference proteome</keyword>
<protein>
    <submittedName>
        <fullName evidence="1">Uncharacterized protein</fullName>
    </submittedName>
</protein>
<proteinExistence type="predicted"/>
<dbReference type="EMBL" id="JAVHNS010000005">
    <property type="protein sequence ID" value="KAK6354345.1"/>
    <property type="molecule type" value="Genomic_DNA"/>
</dbReference>
<gene>
    <name evidence="1" type="ORF">TWF730_008752</name>
</gene>
<organism evidence="1 2">
    <name type="scientific">Orbilia blumenaviensis</name>
    <dbReference type="NCBI Taxonomy" id="1796055"/>
    <lineage>
        <taxon>Eukaryota</taxon>
        <taxon>Fungi</taxon>
        <taxon>Dikarya</taxon>
        <taxon>Ascomycota</taxon>
        <taxon>Pezizomycotina</taxon>
        <taxon>Orbiliomycetes</taxon>
        <taxon>Orbiliales</taxon>
        <taxon>Orbiliaceae</taxon>
        <taxon>Orbilia</taxon>
    </lineage>
</organism>
<reference evidence="1 2" key="1">
    <citation type="submission" date="2019-10" db="EMBL/GenBank/DDBJ databases">
        <authorList>
            <person name="Palmer J.M."/>
        </authorList>
    </citation>
    <scope>NUCLEOTIDE SEQUENCE [LARGE SCALE GENOMIC DNA]</scope>
    <source>
        <strain evidence="1 2">TWF730</strain>
    </source>
</reference>
<evidence type="ECO:0000313" key="2">
    <source>
        <dbReference type="Proteomes" id="UP001373714"/>
    </source>
</evidence>
<dbReference type="Proteomes" id="UP001373714">
    <property type="component" value="Unassembled WGS sequence"/>
</dbReference>